<name>A0A0F9SA38_9ZZZZ</name>
<dbReference type="AlphaFoldDB" id="A0A0F9SA38"/>
<evidence type="ECO:0000313" key="1">
    <source>
        <dbReference type="EMBL" id="KKN26243.1"/>
    </source>
</evidence>
<comment type="caution">
    <text evidence="1">The sequence shown here is derived from an EMBL/GenBank/DDBJ whole genome shotgun (WGS) entry which is preliminary data.</text>
</comment>
<protein>
    <submittedName>
        <fullName evidence="1">Uncharacterized protein</fullName>
    </submittedName>
</protein>
<reference evidence="1" key="1">
    <citation type="journal article" date="2015" name="Nature">
        <title>Complex archaea that bridge the gap between prokaryotes and eukaryotes.</title>
        <authorList>
            <person name="Spang A."/>
            <person name="Saw J.H."/>
            <person name="Jorgensen S.L."/>
            <person name="Zaremba-Niedzwiedzka K."/>
            <person name="Martijn J."/>
            <person name="Lind A.E."/>
            <person name="van Eijk R."/>
            <person name="Schleper C."/>
            <person name="Guy L."/>
            <person name="Ettema T.J."/>
        </authorList>
    </citation>
    <scope>NUCLEOTIDE SEQUENCE</scope>
</reference>
<accession>A0A0F9SA38</accession>
<dbReference type="EMBL" id="LAZR01002734">
    <property type="protein sequence ID" value="KKN26243.1"/>
    <property type="molecule type" value="Genomic_DNA"/>
</dbReference>
<gene>
    <name evidence="1" type="ORF">LCGC14_0876500</name>
</gene>
<organism evidence="1">
    <name type="scientific">marine sediment metagenome</name>
    <dbReference type="NCBI Taxonomy" id="412755"/>
    <lineage>
        <taxon>unclassified sequences</taxon>
        <taxon>metagenomes</taxon>
        <taxon>ecological metagenomes</taxon>
    </lineage>
</organism>
<feature type="non-terminal residue" evidence="1">
    <location>
        <position position="75"/>
    </location>
</feature>
<proteinExistence type="predicted"/>
<sequence length="75" mass="8887">MFEIKSLLRQFLSIHWSSNPNYDRFIIHSFTLSNYFFGGLEKSSHIFNNMRSMFSNRHIRTCLHVSFLNEPVACA</sequence>